<dbReference type="InterPro" id="IPR024478">
    <property type="entry name" value="HlyB_4HB_MCP"/>
</dbReference>
<evidence type="ECO:0000256" key="5">
    <source>
        <dbReference type="ARBA" id="ARBA00023224"/>
    </source>
</evidence>
<evidence type="ECO:0000313" key="11">
    <source>
        <dbReference type="Proteomes" id="UP000243924"/>
    </source>
</evidence>
<dbReference type="Proteomes" id="UP000243924">
    <property type="component" value="Chromosome I"/>
</dbReference>
<dbReference type="OrthoDB" id="2489132at2"/>
<proteinExistence type="inferred from homology"/>
<evidence type="ECO:0000256" key="4">
    <source>
        <dbReference type="ARBA" id="ARBA00023136"/>
    </source>
</evidence>
<dbReference type="SMART" id="SM00283">
    <property type="entry name" value="MA"/>
    <property type="match status" value="1"/>
</dbReference>
<feature type="domain" description="Methyl-accepting transducer" evidence="9">
    <location>
        <begin position="273"/>
        <end position="509"/>
    </location>
</feature>
<dbReference type="CDD" id="cd19411">
    <property type="entry name" value="MCP2201-like_sensor"/>
    <property type="match status" value="1"/>
</dbReference>
<dbReference type="InterPro" id="IPR047347">
    <property type="entry name" value="YvaQ-like_sensor"/>
</dbReference>
<feature type="transmembrane region" description="Helical" evidence="8">
    <location>
        <begin position="193"/>
        <end position="214"/>
    </location>
</feature>
<dbReference type="AlphaFoldDB" id="A0A1H2E6J3"/>
<evidence type="ECO:0000256" key="8">
    <source>
        <dbReference type="SAM" id="Phobius"/>
    </source>
</evidence>
<keyword evidence="5 7" id="KW-0807">Transducer</keyword>
<organism evidence="10 11">
    <name type="scientific">Halopseudomonas salegens</name>
    <dbReference type="NCBI Taxonomy" id="1434072"/>
    <lineage>
        <taxon>Bacteria</taxon>
        <taxon>Pseudomonadati</taxon>
        <taxon>Pseudomonadota</taxon>
        <taxon>Gammaproteobacteria</taxon>
        <taxon>Pseudomonadales</taxon>
        <taxon>Pseudomonadaceae</taxon>
        <taxon>Halopseudomonas</taxon>
    </lineage>
</organism>
<dbReference type="Pfam" id="PF12729">
    <property type="entry name" value="4HB_MCP_1"/>
    <property type="match status" value="1"/>
</dbReference>
<keyword evidence="3 8" id="KW-1133">Transmembrane helix</keyword>
<dbReference type="Gene3D" id="1.10.287.950">
    <property type="entry name" value="Methyl-accepting chemotaxis protein"/>
    <property type="match status" value="1"/>
</dbReference>
<dbReference type="PROSITE" id="PS50111">
    <property type="entry name" value="CHEMOTAXIS_TRANSDUC_2"/>
    <property type="match status" value="1"/>
</dbReference>
<comment type="similarity">
    <text evidence="6">Belongs to the methyl-accepting chemotaxis (MCP) protein family.</text>
</comment>
<sequence>MRTRLTVAQRLALGFSLVLTLLLIITLIGINRVDFIDRTLQEVNQSASQKQRYAINFRGSVHDRAIAIRDVVLLNEPRGVRQQLQLIEQLAGFYQESGNALQEMLDRNSPSAEERRLLSAIQQTEARTLPLTDEVIQLQARGQLAAAQALLLEEVSPAYSEWLQRINAYIDHQEALISTDIQAVQETASGFQWFMLGITLLAIIVSVIVCVLIIRWLKSVLGAEPDAVADIIRRLADGELDQRIDTRYHKSVMAELQSLNKHLSGTIREVNQAVRGLNQASLELSSTSDNNNQQIRLQSREAEQMATAVEQMAATVNEVAGYAANAASATRNADSEAGNGNRVVQDTALAIQQLADTLEQATESVQKVSADSVEIGKIIDVINAIAEQTNLLALNAAIEAARAGEHGRGFAVVADEVRSLATRTQQSTSEIQQMIGRLQTGSSAASEVMHTSRELAQQTVTKTREAETALDTIRREVGAINDLNAQIASAAEEQSAVAEEVNRNISRIHQSTLESSAGSDQVAASSRELSTLADQLEHKVNFFKIS</sequence>
<evidence type="ECO:0000256" key="3">
    <source>
        <dbReference type="ARBA" id="ARBA00022989"/>
    </source>
</evidence>
<evidence type="ECO:0000256" key="1">
    <source>
        <dbReference type="ARBA" id="ARBA00004141"/>
    </source>
</evidence>
<keyword evidence="4 8" id="KW-0472">Membrane</keyword>
<evidence type="ECO:0000313" key="10">
    <source>
        <dbReference type="EMBL" id="SDT90654.1"/>
    </source>
</evidence>
<dbReference type="Pfam" id="PF00015">
    <property type="entry name" value="MCPsignal"/>
    <property type="match status" value="1"/>
</dbReference>
<accession>A0A1H2E6J3</accession>
<dbReference type="GO" id="GO:0016020">
    <property type="term" value="C:membrane"/>
    <property type="evidence" value="ECO:0007669"/>
    <property type="project" value="UniProtKB-SubCell"/>
</dbReference>
<protein>
    <submittedName>
        <fullName evidence="10">Methyl-accepting chemotaxis protein</fullName>
    </submittedName>
</protein>
<gene>
    <name evidence="10" type="ORF">SAMN05216210_0382</name>
</gene>
<dbReference type="STRING" id="1434072.SAMN05216210_0382"/>
<comment type="subcellular location">
    <subcellularLocation>
        <location evidence="1">Membrane</location>
        <topology evidence="1">Multi-pass membrane protein</topology>
    </subcellularLocation>
</comment>
<evidence type="ECO:0000256" key="6">
    <source>
        <dbReference type="ARBA" id="ARBA00029447"/>
    </source>
</evidence>
<feature type="transmembrane region" description="Helical" evidence="8">
    <location>
        <begin position="12"/>
        <end position="30"/>
    </location>
</feature>
<dbReference type="SUPFAM" id="SSF58104">
    <property type="entry name" value="Methyl-accepting chemotaxis protein (MCP) signaling domain"/>
    <property type="match status" value="1"/>
</dbReference>
<evidence type="ECO:0000259" key="9">
    <source>
        <dbReference type="PROSITE" id="PS50111"/>
    </source>
</evidence>
<dbReference type="RefSeq" id="WP_092383586.1">
    <property type="nucleotide sequence ID" value="NZ_LT629787.1"/>
</dbReference>
<evidence type="ECO:0000256" key="2">
    <source>
        <dbReference type="ARBA" id="ARBA00022692"/>
    </source>
</evidence>
<dbReference type="FunFam" id="1.10.287.950:FF:000001">
    <property type="entry name" value="Methyl-accepting chemotaxis sensory transducer"/>
    <property type="match status" value="1"/>
</dbReference>
<keyword evidence="11" id="KW-1185">Reference proteome</keyword>
<dbReference type="CDD" id="cd11386">
    <property type="entry name" value="MCP_signal"/>
    <property type="match status" value="1"/>
</dbReference>
<dbReference type="PANTHER" id="PTHR32089">
    <property type="entry name" value="METHYL-ACCEPTING CHEMOTAXIS PROTEIN MCPB"/>
    <property type="match status" value="1"/>
</dbReference>
<evidence type="ECO:0000256" key="7">
    <source>
        <dbReference type="PROSITE-ProRule" id="PRU00284"/>
    </source>
</evidence>
<keyword evidence="2 8" id="KW-0812">Transmembrane</keyword>
<reference evidence="11" key="1">
    <citation type="submission" date="2016-10" db="EMBL/GenBank/DDBJ databases">
        <authorList>
            <person name="Varghese N."/>
            <person name="Submissions S."/>
        </authorList>
    </citation>
    <scope>NUCLEOTIDE SEQUENCE [LARGE SCALE GENOMIC DNA]</scope>
    <source>
        <strain evidence="11">CECT 8338</strain>
    </source>
</reference>
<name>A0A1H2E6J3_9GAMM</name>
<dbReference type="GO" id="GO:0007165">
    <property type="term" value="P:signal transduction"/>
    <property type="evidence" value="ECO:0007669"/>
    <property type="project" value="UniProtKB-KW"/>
</dbReference>
<dbReference type="GO" id="GO:0006935">
    <property type="term" value="P:chemotaxis"/>
    <property type="evidence" value="ECO:0007669"/>
    <property type="project" value="UniProtKB-ARBA"/>
</dbReference>
<dbReference type="EMBL" id="LT629787">
    <property type="protein sequence ID" value="SDT90654.1"/>
    <property type="molecule type" value="Genomic_DNA"/>
</dbReference>
<dbReference type="InterPro" id="IPR004089">
    <property type="entry name" value="MCPsignal_dom"/>
</dbReference>
<dbReference type="PANTHER" id="PTHR32089:SF119">
    <property type="entry name" value="METHYL-ACCEPTING CHEMOTAXIS PROTEIN CTPL"/>
    <property type="match status" value="1"/>
</dbReference>